<dbReference type="SUPFAM" id="SSF50939">
    <property type="entry name" value="Sialidases"/>
    <property type="match status" value="1"/>
</dbReference>
<organism evidence="1 2">
    <name type="scientific">candidate division WOR-3 bacterium</name>
    <dbReference type="NCBI Taxonomy" id="2052148"/>
    <lineage>
        <taxon>Bacteria</taxon>
        <taxon>Bacteria division WOR-3</taxon>
    </lineage>
</organism>
<sequence length="654" mass="71255">MREYNSGDHRLSIVAALREWATSWVQVYEFQDIWDGTGQTAYPRRDGYSVSSPCIAAGPYYKQVAACQTVSPAKTWCAADVLGDDDNDWQYFNHLTPDGKYTDPPEVAIDGQYYSGYDWVYVAHRAEGDNDPSWLYCSRSTNGGYSFYDMTTIESSGEPVCPSLGVNGSGTVYCSFQDQDDDFDDVWFKKSTNNGGNWSDGVNLTPGIYQEGWSPCLAASGSMVFVCWNDDLLSKPLAKVKYRWSSDGGSTWNPDPTTNPPEEPEVIEVWSSVSHTNLNAVMIPGGTWGPSKPFWHVLLVAKGGDYVNSNIATFTVLKRGVLTASGIEVWDRDLGLSPVCFFGSFADYFPSVCGVSDSYDTLAACVWSDPGRSIYVAKGKWEHWSDVQPYPVHADGIGRRLAITPDGIPFYVAPRPPYVITGPVFGSYTVPLLADCGYQPALAMDGDTARWIAYTRDDTVWCVAGEDGHKAVFAGSSSAVPGQPSIVCYPNQANGVYVGSVVFPVYDTAGAASKIMYARVDTGGVVLDTIESVANLGDSLPCVSVYQSDTLVVTWQHGDSTLASMLCDYGPGTSGQVPAWSSPNLVAANGYHAMSRFDDNGTVLNVVWTRKNGSNYAIQRATCDLSTSLFGNWSQMVYFGDTILNFLDLESARP</sequence>
<dbReference type="CDD" id="cd15482">
    <property type="entry name" value="Sialidase_non-viral"/>
    <property type="match status" value="1"/>
</dbReference>
<dbReference type="EMBL" id="VGIR01000121">
    <property type="protein sequence ID" value="MBM3332705.1"/>
    <property type="molecule type" value="Genomic_DNA"/>
</dbReference>
<protein>
    <submittedName>
        <fullName evidence="1">Exo-alpha-sialidase</fullName>
    </submittedName>
</protein>
<accession>A0A937XFE0</accession>
<comment type="caution">
    <text evidence="1">The sequence shown here is derived from an EMBL/GenBank/DDBJ whole genome shotgun (WGS) entry which is preliminary data.</text>
</comment>
<dbReference type="Gene3D" id="2.120.10.10">
    <property type="match status" value="1"/>
</dbReference>
<reference evidence="1" key="1">
    <citation type="submission" date="2019-03" db="EMBL/GenBank/DDBJ databases">
        <title>Lake Tanganyika Metagenome-Assembled Genomes (MAGs).</title>
        <authorList>
            <person name="Tran P."/>
        </authorList>
    </citation>
    <scope>NUCLEOTIDE SEQUENCE</scope>
    <source>
        <strain evidence="1">K_DeepCast_150m_m2_040</strain>
    </source>
</reference>
<dbReference type="InterPro" id="IPR036278">
    <property type="entry name" value="Sialidase_sf"/>
</dbReference>
<proteinExistence type="predicted"/>
<evidence type="ECO:0000313" key="1">
    <source>
        <dbReference type="EMBL" id="MBM3332705.1"/>
    </source>
</evidence>
<gene>
    <name evidence="1" type="ORF">FJY68_12810</name>
</gene>
<dbReference type="AlphaFoldDB" id="A0A937XFE0"/>
<name>A0A937XFE0_UNCW3</name>
<dbReference type="Proteomes" id="UP000779900">
    <property type="component" value="Unassembled WGS sequence"/>
</dbReference>
<evidence type="ECO:0000313" key="2">
    <source>
        <dbReference type="Proteomes" id="UP000779900"/>
    </source>
</evidence>